<evidence type="ECO:0000313" key="4">
    <source>
        <dbReference type="Proteomes" id="UP000010448"/>
    </source>
</evidence>
<gene>
    <name evidence="3" type="ORF">CSV86_003410</name>
</gene>
<name>A0A7K4EAD9_9PSED</name>
<dbReference type="AlphaFoldDB" id="A0A7K4EAD9"/>
<dbReference type="RefSeq" id="WP_170394346.1">
    <property type="nucleotide sequence ID" value="NZ_AMWJ02000001.1"/>
</dbReference>
<feature type="coiled-coil region" evidence="1">
    <location>
        <begin position="97"/>
        <end position="131"/>
    </location>
</feature>
<keyword evidence="4" id="KW-1185">Reference proteome</keyword>
<keyword evidence="1" id="KW-0175">Coiled coil</keyword>
<feature type="transmembrane region" description="Helical" evidence="2">
    <location>
        <begin position="239"/>
        <end position="264"/>
    </location>
</feature>
<dbReference type="GO" id="GO:0004713">
    <property type="term" value="F:protein tyrosine kinase activity"/>
    <property type="evidence" value="ECO:0007669"/>
    <property type="project" value="TreeGrafter"/>
</dbReference>
<evidence type="ECO:0000256" key="1">
    <source>
        <dbReference type="SAM" id="Coils"/>
    </source>
</evidence>
<evidence type="ECO:0000313" key="3">
    <source>
        <dbReference type="EMBL" id="NNJ14369.1"/>
    </source>
</evidence>
<dbReference type="InterPro" id="IPR050445">
    <property type="entry name" value="Bact_polysacc_biosynth/exp"/>
</dbReference>
<keyword evidence="2" id="KW-0472">Membrane</keyword>
<evidence type="ECO:0000256" key="2">
    <source>
        <dbReference type="SAM" id="Phobius"/>
    </source>
</evidence>
<dbReference type="Proteomes" id="UP000010448">
    <property type="component" value="Unassembled WGS sequence"/>
</dbReference>
<organism evidence="3 4">
    <name type="scientific">Pseudomonas bharatica CSV86</name>
    <dbReference type="NCBI Taxonomy" id="1005395"/>
    <lineage>
        <taxon>Bacteria</taxon>
        <taxon>Pseudomonadati</taxon>
        <taxon>Pseudomonadota</taxon>
        <taxon>Gammaproteobacteria</taxon>
        <taxon>Pseudomonadales</taxon>
        <taxon>Pseudomonadaceae</taxon>
        <taxon>Pseudomonas</taxon>
        <taxon>Pseudomonas bharatica</taxon>
    </lineage>
</organism>
<reference evidence="3 4" key="1">
    <citation type="journal article" date="2013" name="Genome Announc.">
        <title>Genome Sequence of Naphthalene-Degrading Soil Bacterium Pseudomonas putida CSV86.</title>
        <authorList>
            <person name="Phale P.S."/>
            <person name="Paliwal V."/>
            <person name="Raju S.C."/>
            <person name="Modak A."/>
            <person name="Purohit H.J."/>
        </authorList>
    </citation>
    <scope>NUCLEOTIDE SEQUENCE [LARGE SCALE GENOMIC DNA]</scope>
    <source>
        <strain evidence="3 4">CSV86</strain>
    </source>
</reference>
<sequence>MTPFSVKDVYDVFLRNLQAESLRRDFFTRYYLPSLSDSKRKAPLDSLYSEFSQSLVVSGDAKASPDGYSLTLRGEDPAVISEWVRLYIQSAEDTARKEVIKNASREAEVRARNLNQQIVALRERGQRSREDLVIQLQEALKIAQSIGLENPPILSGGLGGEVSADMGGQLTYMRGSRALRAEIENLQRRQSDDPFIPGLRALQVKYSLFNSFEVAPENVSVYRQDGPIEIPDTPVRVKVGLILAIGLLLGCVLGVIVALGRWLYEMNRK</sequence>
<proteinExistence type="predicted"/>
<dbReference type="PANTHER" id="PTHR32309">
    <property type="entry name" value="TYROSINE-PROTEIN KINASE"/>
    <property type="match status" value="1"/>
</dbReference>
<dbReference type="Gene3D" id="3.30.1890.10">
    <property type="entry name" value="FepE-like"/>
    <property type="match status" value="1"/>
</dbReference>
<protein>
    <submittedName>
        <fullName evidence="3">Chain-length determining protein</fullName>
    </submittedName>
</protein>
<dbReference type="EMBL" id="AMWJ02000001">
    <property type="protein sequence ID" value="NNJ14369.1"/>
    <property type="molecule type" value="Genomic_DNA"/>
</dbReference>
<keyword evidence="2" id="KW-0812">Transmembrane</keyword>
<dbReference type="GO" id="GO:0005886">
    <property type="term" value="C:plasma membrane"/>
    <property type="evidence" value="ECO:0007669"/>
    <property type="project" value="TreeGrafter"/>
</dbReference>
<accession>A0A7K4EAD9</accession>
<comment type="caution">
    <text evidence="3">The sequence shown here is derived from an EMBL/GenBank/DDBJ whole genome shotgun (WGS) entry which is preliminary data.</text>
</comment>
<dbReference type="SUPFAM" id="SSF160355">
    <property type="entry name" value="Bacterial polysaccharide co-polymerase-like"/>
    <property type="match status" value="1"/>
</dbReference>
<dbReference type="PANTHER" id="PTHR32309:SF13">
    <property type="entry name" value="FERRIC ENTEROBACTIN TRANSPORT PROTEIN FEPE"/>
    <property type="match status" value="1"/>
</dbReference>
<keyword evidence="2" id="KW-1133">Transmembrane helix</keyword>